<dbReference type="EMBL" id="MN035515">
    <property type="protein sequence ID" value="QDH90410.1"/>
    <property type="molecule type" value="Genomic_RNA"/>
</dbReference>
<keyword evidence="3" id="KW-0808">Transferase</keyword>
<name>A0A514D9W7_9VIRU</name>
<feature type="binding site" evidence="9">
    <location>
        <position position="426"/>
    </location>
    <ligand>
        <name>Mg(2+)</name>
        <dbReference type="ChEBI" id="CHEBI:18420"/>
        <label>2</label>
    </ligand>
</feature>
<keyword evidence="9" id="KW-0479">Metal-binding</keyword>
<dbReference type="GO" id="GO:0046872">
    <property type="term" value="F:metal ion binding"/>
    <property type="evidence" value="ECO:0007669"/>
    <property type="project" value="UniProtKB-KW"/>
</dbReference>
<sequence length="630" mass="70733">MKILTSLWSCIANEMAIRCRTSATSDINTVRGRVEHEGLSFLAITLADFGKVIEKWLDQGFVVPSDVSSFKKNRLTGFPVFLQGFLGRVFNPSSGVLLDSPDIEAIYALRQLTLMFSKIALPRVPGKESASGVVSPRRERRAMSEYVQCEQDVRESDARIDPSYWDDFKRMSNLLFGEVFSKVDRDVSFGRLLPKHGPGAVADRLSSNAKYDSRTWTARLQRLMPAEEFLIPNLHFREELGEELNILEPGAEVPVRVITVPKTMKTPRIIAIEPAAMQYAQQAILRSLLAAHKEDGFLSSIIGFDDQEPNRVLACRGSHSGDLATLDLSEASDRVSFQHVRAMLIDFPELLWAVDASRSRKADVPGHGVQRLAKFASMGSALCFPFEAMVFTTIIFLGIQRELNTPLSRSQLVKLFSERVRIFGDDLIVPREFVLPVVDELEYFGFLVNLRKSFWTGRFRESCGREYYDGHDVSIVKVRQVIPERRQDASGVIATVSLRNQLYWAGAWKAAAFLDSHLERLLRAYPMVSPESPLLGRESVLGYQFQRLDPFTHSPLTKGFFVSAKPPRDHLEGSGALLKCLLRTANQGTQKMGLPGDPTPVDVASVDNEHLERSGRPERVSIKLGWRSPF</sequence>
<evidence type="ECO:0000256" key="2">
    <source>
        <dbReference type="ARBA" id="ARBA00022484"/>
    </source>
</evidence>
<keyword evidence="6" id="KW-0693">Viral RNA replication</keyword>
<dbReference type="InterPro" id="IPR005093">
    <property type="entry name" value="RNArep_beta"/>
</dbReference>
<evidence type="ECO:0000256" key="8">
    <source>
        <dbReference type="ARBA" id="ARBA00048744"/>
    </source>
</evidence>
<evidence type="ECO:0000256" key="5">
    <source>
        <dbReference type="ARBA" id="ARBA00022741"/>
    </source>
</evidence>
<proteinExistence type="predicted"/>
<keyword evidence="4" id="KW-0548">Nucleotidyltransferase</keyword>
<keyword evidence="5" id="KW-0547">Nucleotide-binding</keyword>
<evidence type="ECO:0000256" key="1">
    <source>
        <dbReference type="ARBA" id="ARBA00012494"/>
    </source>
</evidence>
<feature type="binding site" evidence="9">
    <location>
        <position position="425"/>
    </location>
    <ligand>
        <name>Mg(2+)</name>
        <dbReference type="ChEBI" id="CHEBI:18420"/>
        <label>2</label>
    </ligand>
</feature>
<accession>A0A514D9W7</accession>
<keyword evidence="9" id="KW-0460">Magnesium</keyword>
<evidence type="ECO:0000256" key="6">
    <source>
        <dbReference type="ARBA" id="ARBA00022953"/>
    </source>
</evidence>
<feature type="binding site" evidence="9">
    <location>
        <position position="327"/>
    </location>
    <ligand>
        <name>Mg(2+)</name>
        <dbReference type="ChEBI" id="CHEBI:18420"/>
        <label>2</label>
    </ligand>
</feature>
<gene>
    <name evidence="11" type="ORF">H4Bulk46304_000004</name>
</gene>
<reference evidence="11" key="1">
    <citation type="submission" date="2019-05" db="EMBL/GenBank/DDBJ databases">
        <title>Metatranscriptomic reconstruction reveals RNA viruses with the potential to shape carbon cycling in soil.</title>
        <authorList>
            <person name="Starr E.P."/>
            <person name="Nuccio E."/>
            <person name="Pett-Ridge J."/>
            <person name="Banfield J.F."/>
            <person name="Firestone M.K."/>
        </authorList>
    </citation>
    <scope>NUCLEOTIDE SEQUENCE</scope>
    <source>
        <strain evidence="11">H4_Bulk_46_scaffold_304</strain>
    </source>
</reference>
<protein>
    <recommendedName>
        <fullName evidence="1">RNA-directed RNA polymerase</fullName>
        <ecNumber evidence="1">2.7.7.48</ecNumber>
    </recommendedName>
    <alternativeName>
        <fullName evidence="7">RNA replicase beta chain</fullName>
    </alternativeName>
</protein>
<evidence type="ECO:0000256" key="9">
    <source>
        <dbReference type="PIRSR" id="PIRSR605093-1"/>
    </source>
</evidence>
<comment type="catalytic activity">
    <reaction evidence="8">
        <text>RNA(n) + a ribonucleoside 5'-triphosphate = RNA(n+1) + diphosphate</text>
        <dbReference type="Rhea" id="RHEA:21248"/>
        <dbReference type="Rhea" id="RHEA-COMP:14527"/>
        <dbReference type="Rhea" id="RHEA-COMP:17342"/>
        <dbReference type="ChEBI" id="CHEBI:33019"/>
        <dbReference type="ChEBI" id="CHEBI:61557"/>
        <dbReference type="ChEBI" id="CHEBI:140395"/>
        <dbReference type="EC" id="2.7.7.48"/>
    </reaction>
</comment>
<dbReference type="GO" id="GO:0000166">
    <property type="term" value="F:nucleotide binding"/>
    <property type="evidence" value="ECO:0007669"/>
    <property type="project" value="UniProtKB-KW"/>
</dbReference>
<evidence type="ECO:0000313" key="11">
    <source>
        <dbReference type="EMBL" id="QDH90410.1"/>
    </source>
</evidence>
<evidence type="ECO:0000259" key="10">
    <source>
        <dbReference type="PROSITE" id="PS50522"/>
    </source>
</evidence>
<dbReference type="EC" id="2.7.7.48" evidence="1"/>
<evidence type="ECO:0000256" key="7">
    <source>
        <dbReference type="ARBA" id="ARBA00030248"/>
    </source>
</evidence>
<dbReference type="GO" id="GO:0039694">
    <property type="term" value="P:viral RNA genome replication"/>
    <property type="evidence" value="ECO:0007669"/>
    <property type="project" value="InterPro"/>
</dbReference>
<keyword evidence="2 11" id="KW-0696">RNA-directed RNA polymerase</keyword>
<evidence type="ECO:0000256" key="3">
    <source>
        <dbReference type="ARBA" id="ARBA00022679"/>
    </source>
</evidence>
<feature type="domain" description="RdRp catalytic" evidence="10">
    <location>
        <begin position="312"/>
        <end position="457"/>
    </location>
</feature>
<dbReference type="Pfam" id="PF03431">
    <property type="entry name" value="RNA_replicase_B"/>
    <property type="match status" value="1"/>
</dbReference>
<evidence type="ECO:0000256" key="4">
    <source>
        <dbReference type="ARBA" id="ARBA00022695"/>
    </source>
</evidence>
<dbReference type="PROSITE" id="PS50522">
    <property type="entry name" value="RDRP_PHAGE"/>
    <property type="match status" value="1"/>
</dbReference>
<comment type="cofactor">
    <cofactor evidence="9">
        <name>Mg(2+)</name>
        <dbReference type="ChEBI" id="CHEBI:18420"/>
    </cofactor>
    <text evidence="9">Binds 2 Mg(2+) per subunit.</text>
</comment>
<dbReference type="InterPro" id="IPR007096">
    <property type="entry name" value="RNA-dir_Rpol_cat_phage"/>
</dbReference>
<organism evidence="11">
    <name type="scientific">Leviviridae sp</name>
    <dbReference type="NCBI Taxonomy" id="2027243"/>
    <lineage>
        <taxon>Viruses</taxon>
        <taxon>Riboviria</taxon>
        <taxon>Orthornavirae</taxon>
        <taxon>Lenarviricota</taxon>
        <taxon>Leviviricetes</taxon>
        <taxon>Norzivirales</taxon>
        <taxon>Fiersviridae</taxon>
    </lineage>
</organism>
<dbReference type="GO" id="GO:0003968">
    <property type="term" value="F:RNA-directed RNA polymerase activity"/>
    <property type="evidence" value="ECO:0007669"/>
    <property type="project" value="UniProtKB-KW"/>
</dbReference>